<reference evidence="2 3" key="1">
    <citation type="journal article" date="2014" name="Appl. Environ. Microbiol.">
        <title>Elucidation of insertion elements encoded on plasmids and in vitro construction of shuttle vectors from the toxic cyanobacterium Planktothrix.</title>
        <authorList>
            <person name="Christiansen G."/>
            <person name="Goesmann A."/>
            <person name="Kurmayer R."/>
        </authorList>
    </citation>
    <scope>NUCLEOTIDE SEQUENCE [LARGE SCALE GENOMIC DNA]</scope>
    <source>
        <strain evidence="2 3">NIVA-CYA 126/8</strain>
    </source>
</reference>
<evidence type="ECO:0000313" key="3">
    <source>
        <dbReference type="Proteomes" id="UP000027395"/>
    </source>
</evidence>
<dbReference type="EMBL" id="CM002803">
    <property type="protein sequence ID" value="KEI67355.1"/>
    <property type="molecule type" value="Genomic_DNA"/>
</dbReference>
<feature type="transmembrane region" description="Helical" evidence="1">
    <location>
        <begin position="192"/>
        <end position="220"/>
    </location>
</feature>
<evidence type="ECO:0000256" key="1">
    <source>
        <dbReference type="SAM" id="Phobius"/>
    </source>
</evidence>
<evidence type="ECO:0000313" key="2">
    <source>
        <dbReference type="EMBL" id="KEI67355.1"/>
    </source>
</evidence>
<feature type="transmembrane region" description="Helical" evidence="1">
    <location>
        <begin position="64"/>
        <end position="85"/>
    </location>
</feature>
<organism evidence="2 3">
    <name type="scientific">Planktothrix agardhii (strain NIVA-CYA 126/8)</name>
    <dbReference type="NCBI Taxonomy" id="388467"/>
    <lineage>
        <taxon>Bacteria</taxon>
        <taxon>Bacillati</taxon>
        <taxon>Cyanobacteriota</taxon>
        <taxon>Cyanophyceae</taxon>
        <taxon>Oscillatoriophycideae</taxon>
        <taxon>Oscillatoriales</taxon>
        <taxon>Microcoleaceae</taxon>
        <taxon>Planktothrix</taxon>
    </lineage>
</organism>
<dbReference type="eggNOG" id="ENOG502Z975">
    <property type="taxonomic scope" value="Bacteria"/>
</dbReference>
<keyword evidence="1" id="KW-0472">Membrane</keyword>
<name>A0A073CTN3_PLAA1</name>
<protein>
    <submittedName>
        <fullName evidence="2">Uncharacterized protein</fullName>
    </submittedName>
</protein>
<dbReference type="Proteomes" id="UP000027395">
    <property type="component" value="Chromosome"/>
</dbReference>
<gene>
    <name evidence="2" type="ORF">A19Y_2441</name>
</gene>
<feature type="transmembrane region" description="Helical" evidence="1">
    <location>
        <begin position="12"/>
        <end position="38"/>
    </location>
</feature>
<sequence length="229" mass="25936">MNLPKLLKRITIYVISAFMFVFSALVLTVVAIAIKVLVLKLAHRFVYPIFIFGDLLRGLEIIDLLNILVFAILGMGLGVATGLLPTTDARKISQVFLIILIPIILAVPQVVKYNLWVEDIAQDDDLSFHQAQTVADSFLKRRINQDGVFGFYLYTGQFPMVPTRQLQMQELERLEQQINSKFVRVSGIPPTLITMIMGVCFWGIRMFYFSVAVITAIAHYREGLKIVVK</sequence>
<dbReference type="HOGENOM" id="CLU_1150015_0_0_3"/>
<dbReference type="PATRIC" id="fig|388467.6.peg.2389"/>
<dbReference type="AlphaFoldDB" id="A0A073CTN3"/>
<feature type="transmembrane region" description="Helical" evidence="1">
    <location>
        <begin position="92"/>
        <end position="111"/>
    </location>
</feature>
<keyword evidence="1" id="KW-0812">Transmembrane</keyword>
<keyword evidence="1" id="KW-1133">Transmembrane helix</keyword>
<accession>A0A073CTN3</accession>
<keyword evidence="3" id="KW-1185">Reference proteome</keyword>
<proteinExistence type="predicted"/>